<evidence type="ECO:0000313" key="2">
    <source>
        <dbReference type="EMBL" id="CCC55866.1"/>
    </source>
</evidence>
<feature type="compositionally biased region" description="Polar residues" evidence="1">
    <location>
        <begin position="17"/>
        <end position="42"/>
    </location>
</feature>
<feature type="non-terminal residue" evidence="2">
    <location>
        <position position="1"/>
    </location>
</feature>
<feature type="region of interest" description="Disordered" evidence="1">
    <location>
        <begin position="1"/>
        <end position="47"/>
    </location>
</feature>
<gene>
    <name evidence="2" type="primary">RxLL468</name>
</gene>
<organism evidence="2">
    <name type="scientific">Hyaloperonospora arabidopsidis (strain Emoy2)</name>
    <name type="common">Downy mildew agent</name>
    <name type="synonym">Peronospora arabidopsidis</name>
    <dbReference type="NCBI Taxonomy" id="559515"/>
    <lineage>
        <taxon>Eukaryota</taxon>
        <taxon>Sar</taxon>
        <taxon>Stramenopiles</taxon>
        <taxon>Oomycota</taxon>
        <taxon>Peronosporomycetes</taxon>
        <taxon>Peronosporales</taxon>
        <taxon>Peronosporaceae</taxon>
        <taxon>Hyaloperonospora</taxon>
    </lineage>
</organism>
<dbReference type="EMBL" id="HE574788">
    <property type="protein sequence ID" value="CCC55866.1"/>
    <property type="molecule type" value="mRNA"/>
</dbReference>
<proteinExistence type="evidence at transcript level"/>
<protein>
    <submittedName>
        <fullName evidence="2">RxLR effector candidate</fullName>
    </submittedName>
</protein>
<accession>G3C9U0</accession>
<reference evidence="2" key="1">
    <citation type="journal article" date="2011" name="PLoS Pathog.">
        <title>Multiple candidate effectors from the oomycete pathogen Hyaloperonospora arabidopsidis suppress host plant immunity.</title>
        <authorList>
            <person name="Fabro G."/>
            <person name="Steinbrenner J."/>
            <person name="Coates M."/>
            <person name="Ishaque N."/>
            <person name="Baxter L."/>
            <person name="Studholme D.J."/>
            <person name="Koerner E."/>
            <person name="Allen R."/>
            <person name="Piquerez S.J.M."/>
            <person name="Rougon-Cardoso A."/>
            <person name="Greenshields D."/>
            <person name="Lei R."/>
            <person name="Badel J.L."/>
            <person name="Caillaud M.C."/>
            <person name="Van den Ackerveken G."/>
            <person name="Parker J.E."/>
            <person name="Beynon J."/>
            <person name="Jones J.D.G."/>
        </authorList>
    </citation>
    <scope>NUCLEOTIDE SEQUENCE</scope>
    <source>
        <strain evidence="2">Emoy2</strain>
        <tissue evidence="2">Conidiospore</tissue>
    </source>
</reference>
<evidence type="ECO:0000256" key="1">
    <source>
        <dbReference type="SAM" id="MobiDB-lite"/>
    </source>
</evidence>
<dbReference type="AlphaFoldDB" id="G3C9U0"/>
<name>G3C9U0_HYAAE</name>
<sequence>ELSRPVQARRTLRTEGGTITTAEQGPNPTHGTSTLVETQSSNQEERSSLGSFIGSRYKWIQMFLVDMWTKLRLMGVDIWEFSKNRQLTLKGFVKKQKVKGKTFVSKLKR</sequence>